<evidence type="ECO:0000313" key="7">
    <source>
        <dbReference type="Proteomes" id="UP000647273"/>
    </source>
</evidence>
<dbReference type="InterPro" id="IPR011049">
    <property type="entry name" value="Serralysin-like_metalloprot_C"/>
</dbReference>
<accession>A0ABR8B9S6</accession>
<dbReference type="Pfam" id="PF00353">
    <property type="entry name" value="HemolysinCabind"/>
    <property type="match status" value="2"/>
</dbReference>
<dbReference type="Pfam" id="PF08548">
    <property type="entry name" value="Peptidase_M10_C"/>
    <property type="match status" value="1"/>
</dbReference>
<evidence type="ECO:0000256" key="3">
    <source>
        <dbReference type="ARBA" id="ARBA00022525"/>
    </source>
</evidence>
<keyword evidence="3" id="KW-0964">Secreted</keyword>
<dbReference type="EMBL" id="JACJQG010000141">
    <property type="protein sequence ID" value="MBD2229947.1"/>
    <property type="molecule type" value="Genomic_DNA"/>
</dbReference>
<dbReference type="PRINTS" id="PR00313">
    <property type="entry name" value="CABNDNGRPT"/>
</dbReference>
<reference evidence="6 7" key="1">
    <citation type="journal article" date="2020" name="ISME J.">
        <title>Comparative genomics reveals insights into cyanobacterial evolution and habitat adaptation.</title>
        <authorList>
            <person name="Chen M.Y."/>
            <person name="Teng W.K."/>
            <person name="Zhao L."/>
            <person name="Hu C.X."/>
            <person name="Zhou Y.K."/>
            <person name="Han B.P."/>
            <person name="Song L.R."/>
            <person name="Shu W.S."/>
        </authorList>
    </citation>
    <scope>NUCLEOTIDE SEQUENCE [LARGE SCALE GENOMIC DNA]</scope>
    <source>
        <strain evidence="6 7">FACHB-343</strain>
    </source>
</reference>
<evidence type="ECO:0000256" key="2">
    <source>
        <dbReference type="ARBA" id="ARBA00004613"/>
    </source>
</evidence>
<comment type="subcellular location">
    <subcellularLocation>
        <location evidence="2">Secreted</location>
    </subcellularLocation>
</comment>
<protein>
    <submittedName>
        <fullName evidence="6">M10 family metallopeptidase C-terminal domain-containing protein</fullName>
    </submittedName>
</protein>
<keyword evidence="4" id="KW-0677">Repeat</keyword>
<comment type="caution">
    <text evidence="6">The sequence shown here is derived from an EMBL/GenBank/DDBJ whole genome shotgun (WGS) entry which is preliminary data.</text>
</comment>
<dbReference type="InterPro" id="IPR038081">
    <property type="entry name" value="CalX-like_sf"/>
</dbReference>
<feature type="domain" description="Peptidase M10 serralysin C-terminal" evidence="5">
    <location>
        <begin position="108"/>
        <end position="276"/>
    </location>
</feature>
<dbReference type="Proteomes" id="UP000647273">
    <property type="component" value="Unassembled WGS sequence"/>
</dbReference>
<dbReference type="InterPro" id="IPR050557">
    <property type="entry name" value="RTX_toxin/Mannuronan_C5-epim"/>
</dbReference>
<organism evidence="6 7">
    <name type="scientific">Calothrix anomala FACHB-343</name>
    <dbReference type="NCBI Taxonomy" id="2692894"/>
    <lineage>
        <taxon>Bacteria</taxon>
        <taxon>Bacillati</taxon>
        <taxon>Cyanobacteriota</taxon>
        <taxon>Cyanophyceae</taxon>
        <taxon>Nostocales</taxon>
        <taxon>Calotrichaceae</taxon>
        <taxon>Calothrix</taxon>
    </lineage>
</organism>
<dbReference type="SUPFAM" id="SSF51120">
    <property type="entry name" value="beta-Roll"/>
    <property type="match status" value="1"/>
</dbReference>
<sequence>MLNDNLNEANETFKLVLANPTNATLSQTTATVTITDTLSRKTTTTLPATVENLTLTATGNINGTGNSGNNILTGNTGNNILTGGSGNDTYRYTVTQVLGTDTIVEAANGGTDTINFTGTTSSIKLDLAQTTQQTVVSNRLNLILSNSIENITGGSGNDTLTGNSLNNTLKGGSGVDVLSGGDGADTLLGMSGNDILTGGNGSDRFLYSTGQAFSSSTIGIDQITDFNQQQDKIVLSKKTFNTLQSVLGNGFSKGAEFATVANDSLAATSNAFIVYSTSTGKLFYNQNGSASGYGIGGQFASLDLFPLLTAANFELVA</sequence>
<dbReference type="Gene3D" id="2.150.10.10">
    <property type="entry name" value="Serralysin-like metalloprotease, C-terminal"/>
    <property type="match status" value="2"/>
</dbReference>
<dbReference type="InterPro" id="IPR018511">
    <property type="entry name" value="Hemolysin-typ_Ca-bd_CS"/>
</dbReference>
<comment type="cofactor">
    <cofactor evidence="1">
        <name>Ca(2+)</name>
        <dbReference type="ChEBI" id="CHEBI:29108"/>
    </cofactor>
</comment>
<dbReference type="InterPro" id="IPR013858">
    <property type="entry name" value="Peptidase_M10B_C"/>
</dbReference>
<evidence type="ECO:0000256" key="4">
    <source>
        <dbReference type="ARBA" id="ARBA00022737"/>
    </source>
</evidence>
<dbReference type="SUPFAM" id="SSF141072">
    <property type="entry name" value="CalX-like"/>
    <property type="match status" value="1"/>
</dbReference>
<dbReference type="PROSITE" id="PS00330">
    <property type="entry name" value="HEMOLYSIN_CALCIUM"/>
    <property type="match status" value="1"/>
</dbReference>
<evidence type="ECO:0000259" key="5">
    <source>
        <dbReference type="Pfam" id="PF08548"/>
    </source>
</evidence>
<dbReference type="InterPro" id="IPR001343">
    <property type="entry name" value="Hemolysn_Ca-bd"/>
</dbReference>
<evidence type="ECO:0000313" key="6">
    <source>
        <dbReference type="EMBL" id="MBD2229947.1"/>
    </source>
</evidence>
<dbReference type="PANTHER" id="PTHR38340">
    <property type="entry name" value="S-LAYER PROTEIN"/>
    <property type="match status" value="1"/>
</dbReference>
<evidence type="ECO:0000256" key="1">
    <source>
        <dbReference type="ARBA" id="ARBA00001913"/>
    </source>
</evidence>
<name>A0ABR8B9S6_9CYAN</name>
<proteinExistence type="predicted"/>
<keyword evidence="7" id="KW-1185">Reference proteome</keyword>
<dbReference type="PANTHER" id="PTHR38340:SF1">
    <property type="entry name" value="S-LAYER PROTEIN"/>
    <property type="match status" value="1"/>
</dbReference>
<gene>
    <name evidence="6" type="ORF">H6G08_36795</name>
</gene>